<feature type="transmembrane region" description="Helical" evidence="7">
    <location>
        <begin position="221"/>
        <end position="245"/>
    </location>
</feature>
<keyword evidence="6 7" id="KW-0472">Membrane</keyword>
<keyword evidence="5 7" id="KW-1133">Transmembrane helix</keyword>
<comment type="caution">
    <text evidence="8">The sequence shown here is derived from an EMBL/GenBank/DDBJ whole genome shotgun (WGS) entry which is preliminary data.</text>
</comment>
<evidence type="ECO:0000256" key="4">
    <source>
        <dbReference type="ARBA" id="ARBA00022692"/>
    </source>
</evidence>
<dbReference type="Pfam" id="PF01790">
    <property type="entry name" value="LGT"/>
    <property type="match status" value="1"/>
</dbReference>
<keyword evidence="4 7" id="KW-0812">Transmembrane</keyword>
<evidence type="ECO:0000256" key="5">
    <source>
        <dbReference type="ARBA" id="ARBA00022989"/>
    </source>
</evidence>
<evidence type="ECO:0000313" key="8">
    <source>
        <dbReference type="EMBL" id="PIP61309.1"/>
    </source>
</evidence>
<evidence type="ECO:0000313" key="9">
    <source>
        <dbReference type="Proteomes" id="UP000231246"/>
    </source>
</evidence>
<dbReference type="EMBL" id="PCTA01000030">
    <property type="protein sequence ID" value="PIP61309.1"/>
    <property type="molecule type" value="Genomic_DNA"/>
</dbReference>
<evidence type="ECO:0000256" key="2">
    <source>
        <dbReference type="ARBA" id="ARBA00022475"/>
    </source>
</evidence>
<keyword evidence="2" id="KW-1003">Cell membrane</keyword>
<keyword evidence="3" id="KW-0808">Transferase</keyword>
<evidence type="ECO:0008006" key="10">
    <source>
        <dbReference type="Google" id="ProtNLM"/>
    </source>
</evidence>
<feature type="transmembrane region" description="Helical" evidence="7">
    <location>
        <begin position="88"/>
        <end position="106"/>
    </location>
</feature>
<dbReference type="PANTHER" id="PTHR30589">
    <property type="entry name" value="PROLIPOPROTEIN DIACYLGLYCERYL TRANSFERASE"/>
    <property type="match status" value="1"/>
</dbReference>
<evidence type="ECO:0000256" key="3">
    <source>
        <dbReference type="ARBA" id="ARBA00022679"/>
    </source>
</evidence>
<evidence type="ECO:0000256" key="1">
    <source>
        <dbReference type="ARBA" id="ARBA00007150"/>
    </source>
</evidence>
<dbReference type="AlphaFoldDB" id="A0A2H0BUT9"/>
<name>A0A2H0BUT9_9BACT</name>
<feature type="transmembrane region" description="Helical" evidence="7">
    <location>
        <begin position="118"/>
        <end position="141"/>
    </location>
</feature>
<sequence length="276" mass="31270">MLPTLLQLGPIRIASFSVFILLAFLASTFIVWRTSKREYLSEEKTMDLYLLSVVWGIVGARLSYVLLYPEKFGLNILRILLPSWMPGFYTYGGLVAAVISVIVLSRKHEASYKKYLDIFAPALILSVGLYKIGQFLDGSLIGISTNIPYFGMLTVVGEAGHFVPLALIQAIIYFAAFYLITNKWSRYFLITRKLPMGIFLTSATLVATIESFSFFLTRDKLFISVVPISLVIVLLILVISASMLYRLTRKFKQDKELIFKFLKKLTRKKVITADSQ</sequence>
<dbReference type="InterPro" id="IPR001640">
    <property type="entry name" value="Lgt"/>
</dbReference>
<feature type="transmembrane region" description="Helical" evidence="7">
    <location>
        <begin position="12"/>
        <end position="32"/>
    </location>
</feature>
<organism evidence="8 9">
    <name type="scientific">Candidatus Roizmanbacteria bacterium CG22_combo_CG10-13_8_21_14_all_38_20</name>
    <dbReference type="NCBI Taxonomy" id="1974862"/>
    <lineage>
        <taxon>Bacteria</taxon>
        <taxon>Candidatus Roizmaniibacteriota</taxon>
    </lineage>
</organism>
<comment type="similarity">
    <text evidence="1">Belongs to the Lgt family.</text>
</comment>
<dbReference type="GO" id="GO:0005886">
    <property type="term" value="C:plasma membrane"/>
    <property type="evidence" value="ECO:0007669"/>
    <property type="project" value="InterPro"/>
</dbReference>
<feature type="transmembrane region" description="Helical" evidence="7">
    <location>
        <begin position="193"/>
        <end position="215"/>
    </location>
</feature>
<dbReference type="Proteomes" id="UP000231246">
    <property type="component" value="Unassembled WGS sequence"/>
</dbReference>
<reference evidence="8 9" key="1">
    <citation type="submission" date="2017-09" db="EMBL/GenBank/DDBJ databases">
        <title>Depth-based differentiation of microbial function through sediment-hosted aquifers and enrichment of novel symbionts in the deep terrestrial subsurface.</title>
        <authorList>
            <person name="Probst A.J."/>
            <person name="Ladd B."/>
            <person name="Jarett J.K."/>
            <person name="Geller-Mcgrath D.E."/>
            <person name="Sieber C.M."/>
            <person name="Emerson J.B."/>
            <person name="Anantharaman K."/>
            <person name="Thomas B.C."/>
            <person name="Malmstrom R."/>
            <person name="Stieglmeier M."/>
            <person name="Klingl A."/>
            <person name="Woyke T."/>
            <person name="Ryan C.M."/>
            <person name="Banfield J.F."/>
        </authorList>
    </citation>
    <scope>NUCLEOTIDE SEQUENCE [LARGE SCALE GENOMIC DNA]</scope>
    <source>
        <strain evidence="8">CG22_combo_CG10-13_8_21_14_all_38_20</strain>
    </source>
</reference>
<feature type="transmembrane region" description="Helical" evidence="7">
    <location>
        <begin position="161"/>
        <end position="181"/>
    </location>
</feature>
<protein>
    <recommendedName>
        <fullName evidence="10">Prolipoprotein diacylglyceryl transferase</fullName>
    </recommendedName>
</protein>
<feature type="transmembrane region" description="Helical" evidence="7">
    <location>
        <begin position="48"/>
        <end position="68"/>
    </location>
</feature>
<evidence type="ECO:0000256" key="6">
    <source>
        <dbReference type="ARBA" id="ARBA00023136"/>
    </source>
</evidence>
<evidence type="ECO:0000256" key="7">
    <source>
        <dbReference type="SAM" id="Phobius"/>
    </source>
</evidence>
<dbReference type="GO" id="GO:0008961">
    <property type="term" value="F:phosphatidylglycerol-prolipoprotein diacylglyceryl transferase activity"/>
    <property type="evidence" value="ECO:0007669"/>
    <property type="project" value="InterPro"/>
</dbReference>
<gene>
    <name evidence="8" type="ORF">COW99_04830</name>
</gene>
<accession>A0A2H0BUT9</accession>
<dbReference type="PANTHER" id="PTHR30589:SF0">
    <property type="entry name" value="PHOSPHATIDYLGLYCEROL--PROLIPOPROTEIN DIACYLGLYCERYL TRANSFERASE"/>
    <property type="match status" value="1"/>
</dbReference>
<dbReference type="GO" id="GO:0042158">
    <property type="term" value="P:lipoprotein biosynthetic process"/>
    <property type="evidence" value="ECO:0007669"/>
    <property type="project" value="InterPro"/>
</dbReference>
<proteinExistence type="inferred from homology"/>